<dbReference type="InterPro" id="IPR003837">
    <property type="entry name" value="GatC"/>
</dbReference>
<dbReference type="EMBL" id="CAFAAB010000173">
    <property type="protein sequence ID" value="CAB4791823.1"/>
    <property type="molecule type" value="Genomic_DNA"/>
</dbReference>
<dbReference type="NCBIfam" id="TIGR00135">
    <property type="entry name" value="gatC"/>
    <property type="match status" value="1"/>
</dbReference>
<dbReference type="SUPFAM" id="SSF141000">
    <property type="entry name" value="Glu-tRNAGln amidotransferase C subunit"/>
    <property type="match status" value="1"/>
</dbReference>
<dbReference type="InterPro" id="IPR036113">
    <property type="entry name" value="Asp/Glu-ADT_sf_sub_c"/>
</dbReference>
<dbReference type="AlphaFoldDB" id="A0A6J6X7P7"/>
<dbReference type="Gene3D" id="1.10.20.60">
    <property type="entry name" value="Glu-tRNAGln amidotransferase C subunit, N-terminal domain"/>
    <property type="match status" value="1"/>
</dbReference>
<dbReference type="PANTHER" id="PTHR15004">
    <property type="entry name" value="GLUTAMYL-TRNA(GLN) AMIDOTRANSFERASE SUBUNIT C, MITOCHONDRIAL"/>
    <property type="match status" value="1"/>
</dbReference>
<proteinExistence type="inferred from homology"/>
<accession>A0A6J6X7P7</accession>
<name>A0A6J6X7P7_9ZZZZ</name>
<dbReference type="Pfam" id="PF02686">
    <property type="entry name" value="GatC"/>
    <property type="match status" value="1"/>
</dbReference>
<sequence length="100" mass="10881">MTEPLSRDDVAHVAKLARLRLTEDELVRYTEQLGKILVHAQDLSSLDLHGVAPTAHPFGLINVVRNDEVRASLDPAPVLAQAPDVEDGRFAVPRIVGEAP</sequence>
<organism evidence="1">
    <name type="scientific">freshwater metagenome</name>
    <dbReference type="NCBI Taxonomy" id="449393"/>
    <lineage>
        <taxon>unclassified sequences</taxon>
        <taxon>metagenomes</taxon>
        <taxon>ecological metagenomes</taxon>
    </lineage>
</organism>
<reference evidence="1" key="1">
    <citation type="submission" date="2020-05" db="EMBL/GenBank/DDBJ databases">
        <authorList>
            <person name="Chiriac C."/>
            <person name="Salcher M."/>
            <person name="Ghai R."/>
            <person name="Kavagutti S V."/>
        </authorList>
    </citation>
    <scope>NUCLEOTIDE SEQUENCE</scope>
</reference>
<protein>
    <submittedName>
        <fullName evidence="1">Unannotated protein</fullName>
    </submittedName>
</protein>
<evidence type="ECO:0000313" key="1">
    <source>
        <dbReference type="EMBL" id="CAB4791823.1"/>
    </source>
</evidence>
<gene>
    <name evidence="1" type="ORF">UFOPK2958_01271</name>
</gene>
<dbReference type="PANTHER" id="PTHR15004:SF0">
    <property type="entry name" value="GLUTAMYL-TRNA(GLN) AMIDOTRANSFERASE SUBUNIT C, MITOCHONDRIAL"/>
    <property type="match status" value="1"/>
</dbReference>
<dbReference type="GO" id="GO:0006450">
    <property type="term" value="P:regulation of translational fidelity"/>
    <property type="evidence" value="ECO:0007669"/>
    <property type="project" value="InterPro"/>
</dbReference>
<dbReference type="HAMAP" id="MF_00122">
    <property type="entry name" value="GatC"/>
    <property type="match status" value="1"/>
</dbReference>
<dbReference type="GO" id="GO:0070681">
    <property type="term" value="P:glutaminyl-tRNAGln biosynthesis via transamidation"/>
    <property type="evidence" value="ECO:0007669"/>
    <property type="project" value="TreeGrafter"/>
</dbReference>